<comment type="caution">
    <text evidence="1">The sequence shown here is derived from an EMBL/GenBank/DDBJ whole genome shotgun (WGS) entry which is preliminary data.</text>
</comment>
<proteinExistence type="predicted"/>
<protein>
    <submittedName>
        <fullName evidence="1">Uncharacterized protein</fullName>
    </submittedName>
</protein>
<sequence length="82" mass="9323">MSASGIALCLLALKWLYLFDEYWIWGGYRDTCKKSKELIAIHISSCYNTSTESTHDRMVASRVYENRRAGIHRKGGGADDSF</sequence>
<evidence type="ECO:0000313" key="2">
    <source>
        <dbReference type="Proteomes" id="UP001154420"/>
    </source>
</evidence>
<name>A0A9X5BIS0_9FIRM</name>
<reference evidence="1" key="1">
    <citation type="submission" date="2018-09" db="EMBL/GenBank/DDBJ databases">
        <title>Murine metabolic-syndrome-specific gut microbial biobank.</title>
        <authorList>
            <person name="Liu C."/>
        </authorList>
    </citation>
    <scope>NUCLEOTIDE SEQUENCE</scope>
    <source>
        <strain evidence="1">D42-62</strain>
    </source>
</reference>
<accession>A0A9X5BIS0</accession>
<evidence type="ECO:0000313" key="1">
    <source>
        <dbReference type="EMBL" id="NBJ94397.1"/>
    </source>
</evidence>
<gene>
    <name evidence="1" type="ORF">D5281_17860</name>
</gene>
<dbReference type="EMBL" id="QZDT01000037">
    <property type="protein sequence ID" value="NBJ94397.1"/>
    <property type="molecule type" value="Genomic_DNA"/>
</dbReference>
<keyword evidence="2" id="KW-1185">Reference proteome</keyword>
<dbReference type="AlphaFoldDB" id="A0A9X5BIS0"/>
<organism evidence="1 2">
    <name type="scientific">Parablautia muri</name>
    <dbReference type="NCBI Taxonomy" id="2320879"/>
    <lineage>
        <taxon>Bacteria</taxon>
        <taxon>Bacillati</taxon>
        <taxon>Bacillota</taxon>
        <taxon>Clostridia</taxon>
        <taxon>Lachnospirales</taxon>
        <taxon>Lachnospiraceae</taxon>
        <taxon>Parablautia</taxon>
    </lineage>
</organism>
<dbReference type="Proteomes" id="UP001154420">
    <property type="component" value="Unassembled WGS sequence"/>
</dbReference>